<dbReference type="InterPro" id="IPR013320">
    <property type="entry name" value="ConA-like_dom_sf"/>
</dbReference>
<dbReference type="OrthoDB" id="7171052at2"/>
<dbReference type="RefSeq" id="WP_120240564.1">
    <property type="nucleotide sequence ID" value="NZ_RAPQ01000010.1"/>
</dbReference>
<name>A0A419WWI9_9BACT</name>
<dbReference type="InterPro" id="IPR015305">
    <property type="entry name" value="DUF1961"/>
</dbReference>
<dbReference type="Pfam" id="PF09224">
    <property type="entry name" value="DUF1961"/>
    <property type="match status" value="1"/>
</dbReference>
<keyword evidence="2" id="KW-1185">Reference proteome</keyword>
<dbReference type="Gene3D" id="2.60.120.200">
    <property type="match status" value="1"/>
</dbReference>
<evidence type="ECO:0000313" key="1">
    <source>
        <dbReference type="EMBL" id="RKD99796.1"/>
    </source>
</evidence>
<gene>
    <name evidence="1" type="ORF">BXY64_2777</name>
</gene>
<reference evidence="1 2" key="1">
    <citation type="submission" date="2018-09" db="EMBL/GenBank/DDBJ databases">
        <title>Genomic Encyclopedia of Archaeal and Bacterial Type Strains, Phase II (KMG-II): from individual species to whole genera.</title>
        <authorList>
            <person name="Goeker M."/>
        </authorList>
    </citation>
    <scope>NUCLEOTIDE SEQUENCE [LARGE SCALE GENOMIC DNA]</scope>
    <source>
        <strain evidence="1 2">DSM 21950</strain>
    </source>
</reference>
<dbReference type="GO" id="GO:0005975">
    <property type="term" value="P:carbohydrate metabolic process"/>
    <property type="evidence" value="ECO:0007669"/>
    <property type="project" value="UniProtKB-ARBA"/>
</dbReference>
<protein>
    <submittedName>
        <fullName evidence="1">Uncharacterized protein DUF1961</fullName>
    </submittedName>
</protein>
<evidence type="ECO:0000313" key="2">
    <source>
        <dbReference type="Proteomes" id="UP000284531"/>
    </source>
</evidence>
<comment type="caution">
    <text evidence="1">The sequence shown here is derived from an EMBL/GenBank/DDBJ whole genome shotgun (WGS) entry which is preliminary data.</text>
</comment>
<dbReference type="SUPFAM" id="SSF49899">
    <property type="entry name" value="Concanavalin A-like lectins/glucanases"/>
    <property type="match status" value="1"/>
</dbReference>
<dbReference type="Proteomes" id="UP000284531">
    <property type="component" value="Unassembled WGS sequence"/>
</dbReference>
<dbReference type="EMBL" id="RAPQ01000010">
    <property type="protein sequence ID" value="RKD99796.1"/>
    <property type="molecule type" value="Genomic_DNA"/>
</dbReference>
<sequence>MNKIHLYLLTIVLTFLTLQVVAQESLEKGKEKKLVYECDFNQKSSLEDWVMEGPGIAKINKGRLELYSRYHKKVNRKMKKGDIVFEEGTDKWYQNYVDGLALKTEPHMYPSYKLGNTFRGGHLVYWNKTITPENYVIEFDFQSPIPYPLHMIMFSATGTKGENVFHPSLKKRCGVAAQYTKGDIYNYRISFLAPKRATANMRKCPGRRLVTKGPDLTLKNLTGKHHIKVIKWKDQIEFRIDGQLVFQYHDKESDAALGAGQTAIRLMVPARGYYDNYQIFELK</sequence>
<organism evidence="1 2">
    <name type="scientific">Marinifilum flexuosum</name>
    <dbReference type="NCBI Taxonomy" id="1117708"/>
    <lineage>
        <taxon>Bacteria</taxon>
        <taxon>Pseudomonadati</taxon>
        <taxon>Bacteroidota</taxon>
        <taxon>Bacteroidia</taxon>
        <taxon>Marinilabiliales</taxon>
        <taxon>Marinifilaceae</taxon>
    </lineage>
</organism>
<dbReference type="AlphaFoldDB" id="A0A419WWI9"/>
<proteinExistence type="predicted"/>
<dbReference type="GO" id="GO:0004553">
    <property type="term" value="F:hydrolase activity, hydrolyzing O-glycosyl compounds"/>
    <property type="evidence" value="ECO:0007669"/>
    <property type="project" value="UniProtKB-ARBA"/>
</dbReference>
<accession>A0A419WWI9</accession>